<feature type="transmembrane region" description="Helical" evidence="1">
    <location>
        <begin position="41"/>
        <end position="64"/>
    </location>
</feature>
<accession>M7MTI5</accession>
<dbReference type="STRING" id="1276920.ADIAG_02349"/>
<dbReference type="RefSeq" id="WP_007271529.1">
    <property type="nucleotide sequence ID" value="NZ_AOCK01000006.1"/>
</dbReference>
<dbReference type="InterPro" id="IPR056964">
    <property type="entry name" value="Phage_holin"/>
</dbReference>
<feature type="transmembrane region" description="Helical" evidence="1">
    <location>
        <begin position="70"/>
        <end position="91"/>
    </location>
</feature>
<feature type="transmembrane region" description="Helical" evidence="1">
    <location>
        <begin position="6"/>
        <end position="29"/>
    </location>
</feature>
<dbReference type="EMBL" id="AOCK01000006">
    <property type="protein sequence ID" value="EMQ98331.1"/>
    <property type="molecule type" value="Genomic_DNA"/>
</dbReference>
<dbReference type="AlphaFoldDB" id="M7MTI5"/>
<proteinExistence type="predicted"/>
<comment type="caution">
    <text evidence="2">The sequence shown here is derived from an EMBL/GenBank/DDBJ whole genome shotgun (WGS) entry which is preliminary data.</text>
</comment>
<protein>
    <submittedName>
        <fullName evidence="2">Uncharacterized protein</fullName>
    </submittedName>
</protein>
<evidence type="ECO:0000313" key="2">
    <source>
        <dbReference type="EMBL" id="EMQ98331.1"/>
    </source>
</evidence>
<dbReference type="Pfam" id="PF23778">
    <property type="entry name" value="Phage_holin_2"/>
    <property type="match status" value="1"/>
</dbReference>
<evidence type="ECO:0000256" key="1">
    <source>
        <dbReference type="SAM" id="Phobius"/>
    </source>
</evidence>
<evidence type="ECO:0000313" key="3">
    <source>
        <dbReference type="Proteomes" id="UP000012015"/>
    </source>
</evidence>
<keyword evidence="3" id="KW-1185">Reference proteome</keyword>
<name>M7MTI5_9MICC</name>
<sequence>MTIQPLTGILIGTALLETLVVMLGWHWITRGGWQGFPAGRVLMGLLGVQSAILTLAAASSFFPGFAGRPYVYIALYVVLIIAVGRLGYTIFTEQRSHRDKRPPDPPTNENTN</sequence>
<keyword evidence="1" id="KW-1133">Transmembrane helix</keyword>
<gene>
    <name evidence="2" type="ORF">ADIAG_02349</name>
</gene>
<dbReference type="Proteomes" id="UP000012015">
    <property type="component" value="Unassembled WGS sequence"/>
</dbReference>
<organism evidence="2 3">
    <name type="scientific">Paeniglutamicibacter gangotriensis Lz1y</name>
    <dbReference type="NCBI Taxonomy" id="1276920"/>
    <lineage>
        <taxon>Bacteria</taxon>
        <taxon>Bacillati</taxon>
        <taxon>Actinomycetota</taxon>
        <taxon>Actinomycetes</taxon>
        <taxon>Micrococcales</taxon>
        <taxon>Micrococcaceae</taxon>
        <taxon>Paeniglutamicibacter</taxon>
    </lineage>
</organism>
<reference evidence="2 3" key="1">
    <citation type="journal article" date="2013" name="Genome Announc.">
        <title>Draft Genome Sequence of Arthrobacter gangotriensis Strain Lz1yT, Isolated from a Penguin Rookery Soil Sample Collected in Antarctica, near the Indian Station Dakshin Gangotri.</title>
        <authorList>
            <person name="Shivaji S."/>
            <person name="Ara S."/>
            <person name="Bandi S."/>
            <person name="Singh A."/>
            <person name="Kumar Pinnaka A."/>
        </authorList>
    </citation>
    <scope>NUCLEOTIDE SEQUENCE [LARGE SCALE GENOMIC DNA]</scope>
    <source>
        <strain evidence="2 3">Lz1y</strain>
    </source>
</reference>
<keyword evidence="1" id="KW-0472">Membrane</keyword>
<keyword evidence="1" id="KW-0812">Transmembrane</keyword>